<comment type="caution">
    <text evidence="1">The sequence shown here is derived from an EMBL/GenBank/DDBJ whole genome shotgun (WGS) entry which is preliminary data.</text>
</comment>
<proteinExistence type="predicted"/>
<dbReference type="AlphaFoldDB" id="A0AAV7MU68"/>
<dbReference type="EMBL" id="JANPWB010000013">
    <property type="protein sequence ID" value="KAJ1106009.1"/>
    <property type="molecule type" value="Genomic_DNA"/>
</dbReference>
<dbReference type="Proteomes" id="UP001066276">
    <property type="component" value="Chromosome 9"/>
</dbReference>
<accession>A0AAV7MU68</accession>
<organism evidence="1 2">
    <name type="scientific">Pleurodeles waltl</name>
    <name type="common">Iberian ribbed newt</name>
    <dbReference type="NCBI Taxonomy" id="8319"/>
    <lineage>
        <taxon>Eukaryota</taxon>
        <taxon>Metazoa</taxon>
        <taxon>Chordata</taxon>
        <taxon>Craniata</taxon>
        <taxon>Vertebrata</taxon>
        <taxon>Euteleostomi</taxon>
        <taxon>Amphibia</taxon>
        <taxon>Batrachia</taxon>
        <taxon>Caudata</taxon>
        <taxon>Salamandroidea</taxon>
        <taxon>Salamandridae</taxon>
        <taxon>Pleurodelinae</taxon>
        <taxon>Pleurodeles</taxon>
    </lineage>
</organism>
<evidence type="ECO:0000313" key="1">
    <source>
        <dbReference type="EMBL" id="KAJ1106009.1"/>
    </source>
</evidence>
<reference evidence="1" key="1">
    <citation type="journal article" date="2022" name="bioRxiv">
        <title>Sequencing and chromosome-scale assembly of the giantPleurodeles waltlgenome.</title>
        <authorList>
            <person name="Brown T."/>
            <person name="Elewa A."/>
            <person name="Iarovenko S."/>
            <person name="Subramanian E."/>
            <person name="Araus A.J."/>
            <person name="Petzold A."/>
            <person name="Susuki M."/>
            <person name="Suzuki K.-i.T."/>
            <person name="Hayashi T."/>
            <person name="Toyoda A."/>
            <person name="Oliveira C."/>
            <person name="Osipova E."/>
            <person name="Leigh N.D."/>
            <person name="Simon A."/>
            <person name="Yun M.H."/>
        </authorList>
    </citation>
    <scope>NUCLEOTIDE SEQUENCE</scope>
    <source>
        <strain evidence="1">20211129_DDA</strain>
        <tissue evidence="1">Liver</tissue>
    </source>
</reference>
<name>A0AAV7MU68_PLEWA</name>
<sequence>MLASVVFNEIKIASVRGDRAPEQLRWPLDNDAPELPRTFFYRREAFLTAGYFFCQNLMLEQAGSSMILKPLKSQVEKIPFPIVSIFLYISTS</sequence>
<gene>
    <name evidence="1" type="ORF">NDU88_003412</name>
</gene>
<evidence type="ECO:0000313" key="2">
    <source>
        <dbReference type="Proteomes" id="UP001066276"/>
    </source>
</evidence>
<keyword evidence="2" id="KW-1185">Reference proteome</keyword>
<protein>
    <submittedName>
        <fullName evidence="1">Uncharacterized protein</fullName>
    </submittedName>
</protein>